<keyword evidence="2 4" id="KW-0169">Cobalamin biosynthesis</keyword>
<dbReference type="SUPFAM" id="SSF52317">
    <property type="entry name" value="Class I glutamine amidotransferase-like"/>
    <property type="match status" value="1"/>
</dbReference>
<evidence type="ECO:0000313" key="8">
    <source>
        <dbReference type="Proteomes" id="UP000002368"/>
    </source>
</evidence>
<dbReference type="EMBL" id="CP002017">
    <property type="protein sequence ID" value="ADG05183.1"/>
    <property type="molecule type" value="Genomic_DNA"/>
</dbReference>
<evidence type="ECO:0000259" key="5">
    <source>
        <dbReference type="Pfam" id="PF01656"/>
    </source>
</evidence>
<accession>D5WT79</accession>
<proteinExistence type="inferred from homology"/>
<evidence type="ECO:0000259" key="6">
    <source>
        <dbReference type="Pfam" id="PF07685"/>
    </source>
</evidence>
<dbReference type="GO" id="GO:0003824">
    <property type="term" value="F:catalytic activity"/>
    <property type="evidence" value="ECO:0007669"/>
    <property type="project" value="InterPro"/>
</dbReference>
<dbReference type="AlphaFoldDB" id="D5WT79"/>
<dbReference type="Gene3D" id="3.40.50.300">
    <property type="entry name" value="P-loop containing nucleotide triphosphate hydrolases"/>
    <property type="match status" value="1"/>
</dbReference>
<feature type="domain" description="CobB/CobQ-like glutamine amidotransferase" evidence="6">
    <location>
        <begin position="260"/>
        <end position="455"/>
    </location>
</feature>
<feature type="active site" description="Nucleophile" evidence="4">
    <location>
        <position position="339"/>
    </location>
</feature>
<dbReference type="Pfam" id="PF01656">
    <property type="entry name" value="CbiA"/>
    <property type="match status" value="1"/>
</dbReference>
<protein>
    <recommendedName>
        <fullName evidence="4">Cobyric acid synthase</fullName>
    </recommendedName>
</protein>
<reference evidence="7 8" key="1">
    <citation type="journal article" date="2011" name="Stand. Genomic Sci.">
        <title>Complete genome sequence of the thermophilic, hydrogen-oxidizing Bacillus tusciae type strain (T2) and reclassification in the new genus, Kyrpidia gen. nov. as Kyrpidia tusciae comb. nov. and emendation of the family Alicyclobacillaceae da Costa and Rainey, 2010.</title>
        <authorList>
            <person name="Klenk H.P."/>
            <person name="Lapidus A."/>
            <person name="Chertkov O."/>
            <person name="Copeland A."/>
            <person name="Del Rio T.G."/>
            <person name="Nolan M."/>
            <person name="Lucas S."/>
            <person name="Chen F."/>
            <person name="Tice H."/>
            <person name="Cheng J.F."/>
            <person name="Han C."/>
            <person name="Bruce D."/>
            <person name="Goodwin L."/>
            <person name="Pitluck S."/>
            <person name="Pati A."/>
            <person name="Ivanova N."/>
            <person name="Mavromatis K."/>
            <person name="Daum C."/>
            <person name="Chen A."/>
            <person name="Palaniappan K."/>
            <person name="Chang Y.J."/>
            <person name="Land M."/>
            <person name="Hauser L."/>
            <person name="Jeffries C.D."/>
            <person name="Detter J.C."/>
            <person name="Rohde M."/>
            <person name="Abt B."/>
            <person name="Pukall R."/>
            <person name="Goker M."/>
            <person name="Bristow J."/>
            <person name="Markowitz V."/>
            <person name="Hugenholtz P."/>
            <person name="Eisen J.A."/>
        </authorList>
    </citation>
    <scope>NUCLEOTIDE SEQUENCE [LARGE SCALE GENOMIC DNA]</scope>
    <source>
        <strain evidence="7 8">DSM 2912</strain>
    </source>
</reference>
<dbReference type="InterPro" id="IPR033949">
    <property type="entry name" value="CobQ_GATase1"/>
</dbReference>
<dbReference type="eggNOG" id="COG1492">
    <property type="taxonomic scope" value="Bacteria"/>
</dbReference>
<dbReference type="NCBIfam" id="NF001989">
    <property type="entry name" value="PRK00784.1"/>
    <property type="match status" value="1"/>
</dbReference>
<dbReference type="PANTHER" id="PTHR21343">
    <property type="entry name" value="DETHIOBIOTIN SYNTHETASE"/>
    <property type="match status" value="1"/>
</dbReference>
<dbReference type="Gene3D" id="3.40.50.880">
    <property type="match status" value="1"/>
</dbReference>
<dbReference type="HOGENOM" id="CLU_019250_2_2_9"/>
<dbReference type="CDD" id="cd01750">
    <property type="entry name" value="GATase1_CobQ"/>
    <property type="match status" value="1"/>
</dbReference>
<sequence>MPKPEAAVSPPARCIMLQGTASNVGKSWLATGFCRVLAQDGWRVVPFKSQNMALNSYVTMDGGEIGRAQGVQAEAAGVIATVDMNPILLKPCGPASAQVILRGKPLTDAGAREYRERLIPELLGTVKESLDRLRQEAEVVVMEGAGSPAEINLKDRDIANMRIAALADAPVLLVGDIDRGGVFASFVGTLELLTPEERRRVKGFLINKFRGDPSLLEPGLKWLEARTGVPVIGVVPWEDLPIDGEDSLALPGGFGDGPLEIVAIRLPHLSNYTDLDPLRLEPDVRIRWVERPEALGDPDAVILPGTKNSIGDLVWLRDRGLAAAIGDFAARGGRVVGLCGGYQMLGIRLMDPEGIEGGRPGEVPGLGLLPTETAFFPAKRVVRRAGRVTAEELGPDLQGVPVEGYEIHMGRTSWCDEPRSLLLIEPAGGEEGYPEGAVSLDGKVWGTYVHGIFDSWAFRRRWLDGLRREKGLPPLEGRVRDMYAVREEAFDRLAALLRQHVDWERVYRLLALEPPGAPRHR</sequence>
<dbReference type="PROSITE" id="PS51274">
    <property type="entry name" value="GATASE_COBBQ"/>
    <property type="match status" value="1"/>
</dbReference>
<keyword evidence="3 4" id="KW-0315">Glutamine amidotransferase</keyword>
<comment type="function">
    <text evidence="4">Catalyzes amidations at positions B, D, E, and G on adenosylcobyrinic A,C-diamide. NH(2) groups are provided by glutamine, and one molecule of ATP is hydrogenolyzed for each amidation.</text>
</comment>
<dbReference type="SUPFAM" id="SSF52540">
    <property type="entry name" value="P-loop containing nucleoside triphosphate hydrolases"/>
    <property type="match status" value="1"/>
</dbReference>
<gene>
    <name evidence="4" type="primary">cobQ</name>
    <name evidence="7" type="ordered locus">Btus_0415</name>
</gene>
<dbReference type="UniPathway" id="UPA00148"/>
<dbReference type="Proteomes" id="UP000002368">
    <property type="component" value="Chromosome"/>
</dbReference>
<dbReference type="HAMAP" id="MF_00028">
    <property type="entry name" value="CobQ"/>
    <property type="match status" value="1"/>
</dbReference>
<evidence type="ECO:0000256" key="4">
    <source>
        <dbReference type="HAMAP-Rule" id="MF_00028"/>
    </source>
</evidence>
<dbReference type="InterPro" id="IPR002586">
    <property type="entry name" value="CobQ/CobB/MinD/ParA_Nub-bd_dom"/>
</dbReference>
<dbReference type="InterPro" id="IPR027417">
    <property type="entry name" value="P-loop_NTPase"/>
</dbReference>
<comment type="pathway">
    <text evidence="1 4">Cofactor biosynthesis; adenosylcobalamin biosynthesis.</text>
</comment>
<evidence type="ECO:0000256" key="2">
    <source>
        <dbReference type="ARBA" id="ARBA00022573"/>
    </source>
</evidence>
<dbReference type="InterPro" id="IPR047045">
    <property type="entry name" value="CobQ_N"/>
</dbReference>
<dbReference type="RefSeq" id="WP_013074476.1">
    <property type="nucleotide sequence ID" value="NC_014098.1"/>
</dbReference>
<dbReference type="STRING" id="562970.Btus_0415"/>
<organism evidence="7 8">
    <name type="scientific">Kyrpidia tusciae (strain DSM 2912 / NBRC 15312 / T2)</name>
    <name type="common">Bacillus tusciae</name>
    <dbReference type="NCBI Taxonomy" id="562970"/>
    <lineage>
        <taxon>Bacteria</taxon>
        <taxon>Bacillati</taxon>
        <taxon>Bacillota</taxon>
        <taxon>Bacilli</taxon>
        <taxon>Bacillales</taxon>
        <taxon>Alicyclobacillaceae</taxon>
        <taxon>Kyrpidia</taxon>
    </lineage>
</organism>
<evidence type="ECO:0000256" key="1">
    <source>
        <dbReference type="ARBA" id="ARBA00004953"/>
    </source>
</evidence>
<feature type="active site" evidence="4">
    <location>
        <position position="450"/>
    </location>
</feature>
<dbReference type="NCBIfam" id="TIGR00313">
    <property type="entry name" value="cobQ"/>
    <property type="match status" value="1"/>
</dbReference>
<dbReference type="CDD" id="cd05389">
    <property type="entry name" value="CobQ_N"/>
    <property type="match status" value="1"/>
</dbReference>
<feature type="domain" description="CobQ/CobB/MinD/ParA nucleotide binding" evidence="5">
    <location>
        <begin position="15"/>
        <end position="239"/>
    </location>
</feature>
<dbReference type="GO" id="GO:0015420">
    <property type="term" value="F:ABC-type vitamin B12 transporter activity"/>
    <property type="evidence" value="ECO:0007669"/>
    <property type="project" value="UniProtKB-UniRule"/>
</dbReference>
<evidence type="ECO:0000256" key="3">
    <source>
        <dbReference type="ARBA" id="ARBA00022962"/>
    </source>
</evidence>
<comment type="similarity">
    <text evidence="4">Belongs to the CobB/CobQ family. CobQ subfamily.</text>
</comment>
<dbReference type="OrthoDB" id="9808302at2"/>
<dbReference type="InterPro" id="IPR011698">
    <property type="entry name" value="GATase_3"/>
</dbReference>
<name>D5WT79_KYRT2</name>
<dbReference type="PANTHER" id="PTHR21343:SF1">
    <property type="entry name" value="COBYRIC ACID SYNTHASE"/>
    <property type="match status" value="1"/>
</dbReference>
<dbReference type="InterPro" id="IPR029062">
    <property type="entry name" value="Class_I_gatase-like"/>
</dbReference>
<evidence type="ECO:0000313" key="7">
    <source>
        <dbReference type="EMBL" id="ADG05183.1"/>
    </source>
</evidence>
<dbReference type="Pfam" id="PF07685">
    <property type="entry name" value="GATase_3"/>
    <property type="match status" value="1"/>
</dbReference>
<dbReference type="KEGG" id="bts:Btus_0415"/>
<keyword evidence="8" id="KW-1185">Reference proteome</keyword>
<dbReference type="GO" id="GO:0009236">
    <property type="term" value="P:cobalamin biosynthetic process"/>
    <property type="evidence" value="ECO:0007669"/>
    <property type="project" value="UniProtKB-UniRule"/>
</dbReference>
<dbReference type="InterPro" id="IPR004459">
    <property type="entry name" value="CobQ_synth"/>
</dbReference>